<dbReference type="eggNOG" id="ENOG5031RS3">
    <property type="taxonomic scope" value="Bacteria"/>
</dbReference>
<sequence>MKKLLLLGVVSALLSVSAFAYDTKSIRTSTDAVFLGDSEESLLSKLGRSKPRYFVYEDGGFVCATTEYKYEVDMSLYTVLVCRGKIFKIDVKSK</sequence>
<dbReference type="Proteomes" id="UP000013248">
    <property type="component" value="Unassembled WGS sequence"/>
</dbReference>
<evidence type="ECO:0000256" key="1">
    <source>
        <dbReference type="SAM" id="SignalP"/>
    </source>
</evidence>
<feature type="signal peptide" evidence="1">
    <location>
        <begin position="1"/>
        <end position="20"/>
    </location>
</feature>
<protein>
    <recommendedName>
        <fullName evidence="4">DUF2845 domain-containing protein</fullName>
    </recommendedName>
</protein>
<gene>
    <name evidence="2" type="ORF">F900_02109</name>
</gene>
<feature type="chain" id="PRO_5004147336" description="DUF2845 domain-containing protein" evidence="1">
    <location>
        <begin position="21"/>
        <end position="94"/>
    </location>
</feature>
<evidence type="ECO:0000313" key="3">
    <source>
        <dbReference type="Proteomes" id="UP000013248"/>
    </source>
</evidence>
<organism evidence="2 3">
    <name type="scientific">Acinetobacter modestus</name>
    <dbReference type="NCBI Taxonomy" id="1776740"/>
    <lineage>
        <taxon>Bacteria</taxon>
        <taxon>Pseudomonadati</taxon>
        <taxon>Pseudomonadota</taxon>
        <taxon>Gammaproteobacteria</taxon>
        <taxon>Moraxellales</taxon>
        <taxon>Moraxellaceae</taxon>
        <taxon>Acinetobacter</taxon>
    </lineage>
</organism>
<dbReference type="HOGENOM" id="CLU_185789_0_0_6"/>
<dbReference type="AlphaFoldDB" id="N9LVR6"/>
<evidence type="ECO:0000313" key="2">
    <source>
        <dbReference type="EMBL" id="ENX00438.1"/>
    </source>
</evidence>
<dbReference type="EMBL" id="APRP01000022">
    <property type="protein sequence ID" value="ENX00438.1"/>
    <property type="molecule type" value="Genomic_DNA"/>
</dbReference>
<evidence type="ECO:0008006" key="4">
    <source>
        <dbReference type="Google" id="ProtNLM"/>
    </source>
</evidence>
<dbReference type="RefSeq" id="WP_005217350.1">
    <property type="nucleotide sequence ID" value="NZ_KB850089.1"/>
</dbReference>
<name>N9LVR6_9GAMM</name>
<dbReference type="STRING" id="1217705.F900_02109"/>
<accession>N9LVR6</accession>
<reference evidence="2 3" key="1">
    <citation type="submission" date="2013-02" db="EMBL/GenBank/DDBJ databases">
        <title>The Genome Sequence of Acinetobacter sp. ANC 3862.</title>
        <authorList>
            <consortium name="The Broad Institute Genome Sequencing Platform"/>
            <consortium name="The Broad Institute Genome Sequencing Center for Infectious Disease"/>
            <person name="Cerqueira G."/>
            <person name="Feldgarden M."/>
            <person name="Courvalin P."/>
            <person name="Perichon B."/>
            <person name="Grillot-Courvalin C."/>
            <person name="Clermont D."/>
            <person name="Rocha E."/>
            <person name="Yoon E.-J."/>
            <person name="Nemec A."/>
            <person name="Walker B."/>
            <person name="Young S.K."/>
            <person name="Zeng Q."/>
            <person name="Gargeya S."/>
            <person name="Fitzgerald M."/>
            <person name="Haas B."/>
            <person name="Abouelleil A."/>
            <person name="Alvarado L."/>
            <person name="Arachchi H.M."/>
            <person name="Berlin A.M."/>
            <person name="Chapman S.B."/>
            <person name="Dewar J."/>
            <person name="Goldberg J."/>
            <person name="Griggs A."/>
            <person name="Gujja S."/>
            <person name="Hansen M."/>
            <person name="Howarth C."/>
            <person name="Imamovic A."/>
            <person name="Larimer J."/>
            <person name="McCowan C."/>
            <person name="Murphy C."/>
            <person name="Neiman D."/>
            <person name="Pearson M."/>
            <person name="Priest M."/>
            <person name="Roberts A."/>
            <person name="Saif S."/>
            <person name="Shea T."/>
            <person name="Sisk P."/>
            <person name="Sykes S."/>
            <person name="Wortman J."/>
            <person name="Nusbaum C."/>
            <person name="Birren B."/>
        </authorList>
    </citation>
    <scope>NUCLEOTIDE SEQUENCE [LARGE SCALE GENOMIC DNA]</scope>
    <source>
        <strain evidence="2 3">ANC 3862</strain>
    </source>
</reference>
<dbReference type="PATRIC" id="fig|1217705.3.peg.2049"/>
<comment type="caution">
    <text evidence="2">The sequence shown here is derived from an EMBL/GenBank/DDBJ whole genome shotgun (WGS) entry which is preliminary data.</text>
</comment>
<proteinExistence type="predicted"/>
<keyword evidence="1" id="KW-0732">Signal</keyword>